<reference evidence="3" key="1">
    <citation type="journal article" date="2019" name="Int. J. Syst. Evol. Microbiol.">
        <title>The Global Catalogue of Microorganisms (GCM) 10K type strain sequencing project: providing services to taxonomists for standard genome sequencing and annotation.</title>
        <authorList>
            <consortium name="The Broad Institute Genomics Platform"/>
            <consortium name="The Broad Institute Genome Sequencing Center for Infectious Disease"/>
            <person name="Wu L."/>
            <person name="Ma J."/>
        </authorList>
    </citation>
    <scope>NUCLEOTIDE SEQUENCE [LARGE SCALE GENOMIC DNA]</scope>
    <source>
        <strain evidence="3">KACC 12602</strain>
    </source>
</reference>
<dbReference type="RefSeq" id="WP_378016816.1">
    <property type="nucleotide sequence ID" value="NZ_JBHSKT010000003.1"/>
</dbReference>
<comment type="caution">
    <text evidence="2">The sequence shown here is derived from an EMBL/GenBank/DDBJ whole genome shotgun (WGS) entry which is preliminary data.</text>
</comment>
<dbReference type="CDD" id="cd03440">
    <property type="entry name" value="hot_dog"/>
    <property type="match status" value="1"/>
</dbReference>
<dbReference type="Proteomes" id="UP001596161">
    <property type="component" value="Unassembled WGS sequence"/>
</dbReference>
<feature type="domain" description="Fluoroacetyl-CoA-specific thioesterase-like" evidence="1">
    <location>
        <begin position="17"/>
        <end position="120"/>
    </location>
</feature>
<protein>
    <submittedName>
        <fullName evidence="2">Thioesterase family protein</fullName>
    </submittedName>
</protein>
<evidence type="ECO:0000259" key="1">
    <source>
        <dbReference type="Pfam" id="PF22636"/>
    </source>
</evidence>
<dbReference type="Pfam" id="PF22636">
    <property type="entry name" value="FlK"/>
    <property type="match status" value="1"/>
</dbReference>
<gene>
    <name evidence="2" type="ORF">ACFPIB_07500</name>
</gene>
<proteinExistence type="predicted"/>
<dbReference type="InterPro" id="IPR025540">
    <property type="entry name" value="FlK"/>
</dbReference>
<dbReference type="InterPro" id="IPR054485">
    <property type="entry name" value="FlK-like_dom"/>
</dbReference>
<evidence type="ECO:0000313" key="3">
    <source>
        <dbReference type="Proteomes" id="UP001596161"/>
    </source>
</evidence>
<dbReference type="EMBL" id="JBHSKT010000003">
    <property type="protein sequence ID" value="MFC5270447.1"/>
    <property type="molecule type" value="Genomic_DNA"/>
</dbReference>
<accession>A0ABW0E7V3</accession>
<dbReference type="Gene3D" id="3.10.129.10">
    <property type="entry name" value="Hotdog Thioesterase"/>
    <property type="match status" value="1"/>
</dbReference>
<organism evidence="2 3">
    <name type="scientific">Adhaeribacter terreus</name>
    <dbReference type="NCBI Taxonomy" id="529703"/>
    <lineage>
        <taxon>Bacteria</taxon>
        <taxon>Pseudomonadati</taxon>
        <taxon>Bacteroidota</taxon>
        <taxon>Cytophagia</taxon>
        <taxon>Cytophagales</taxon>
        <taxon>Hymenobacteraceae</taxon>
        <taxon>Adhaeribacter</taxon>
    </lineage>
</organism>
<dbReference type="PANTHER" id="PTHR36934:SF1">
    <property type="entry name" value="THIOESTERASE DOMAIN-CONTAINING PROTEIN"/>
    <property type="match status" value="1"/>
</dbReference>
<sequence length="138" mass="15364">MKNLFRPGDIKTYQKTVSEADFAQFETGLVHPVCATFSLAQAVEWASRLFVLEMKDEDEEGIGTLLTIEHKSPAFAGETITITATVKSLERNELICSYEAKVGERLVATGETGQKILKKEKLQKILQKPSETDGQSER</sequence>
<dbReference type="SUPFAM" id="SSF54637">
    <property type="entry name" value="Thioesterase/thiol ester dehydrase-isomerase"/>
    <property type="match status" value="1"/>
</dbReference>
<dbReference type="PANTHER" id="PTHR36934">
    <property type="entry name" value="BLR0278 PROTEIN"/>
    <property type="match status" value="1"/>
</dbReference>
<keyword evidence="3" id="KW-1185">Reference proteome</keyword>
<evidence type="ECO:0000313" key="2">
    <source>
        <dbReference type="EMBL" id="MFC5270447.1"/>
    </source>
</evidence>
<name>A0ABW0E7V3_9BACT</name>
<dbReference type="InterPro" id="IPR029069">
    <property type="entry name" value="HotDog_dom_sf"/>
</dbReference>